<reference evidence="2" key="1">
    <citation type="submission" date="2019-04" db="EMBL/GenBank/DDBJ databases">
        <title>Evolution of Biomass-Degrading Anaerobic Consortia Revealed by Metagenomics.</title>
        <authorList>
            <person name="Peng X."/>
        </authorList>
    </citation>
    <scope>NUCLEOTIDE SEQUENCE</scope>
    <source>
        <strain evidence="2">SIG311</strain>
    </source>
</reference>
<dbReference type="Pfam" id="PF22481">
    <property type="entry name" value="DUF6985"/>
    <property type="match status" value="1"/>
</dbReference>
<comment type="caution">
    <text evidence="2">The sequence shown here is derived from an EMBL/GenBank/DDBJ whole genome shotgun (WGS) entry which is preliminary data.</text>
</comment>
<dbReference type="AlphaFoldDB" id="A0A927YKZ3"/>
<gene>
    <name evidence="2" type="ORF">E7272_04470</name>
</gene>
<proteinExistence type="predicted"/>
<dbReference type="InterPro" id="IPR054254">
    <property type="entry name" value="DUF6985"/>
</dbReference>
<organism evidence="2 3">
    <name type="scientific">Pseudobutyrivibrio ruminis</name>
    <dbReference type="NCBI Taxonomy" id="46206"/>
    <lineage>
        <taxon>Bacteria</taxon>
        <taxon>Bacillati</taxon>
        <taxon>Bacillota</taxon>
        <taxon>Clostridia</taxon>
        <taxon>Lachnospirales</taxon>
        <taxon>Lachnospiraceae</taxon>
        <taxon>Pseudobutyrivibrio</taxon>
    </lineage>
</organism>
<sequence>MNIFEGFEYYGAWLKKMNVKFADNDFEVDVQLNGYDEEEKPEKEIVALESFLSEIDSIHIKIGDAVLKYYQNRRTDLGYDVEANPSYPEYTDSESVIKTLSLIGITIPDQEDYDERAVFLVFDCEWDKENGVGVRLVGEDVDEVGIQGIAL</sequence>
<feature type="domain" description="DUF6985" evidence="1">
    <location>
        <begin position="4"/>
        <end position="149"/>
    </location>
</feature>
<evidence type="ECO:0000259" key="1">
    <source>
        <dbReference type="Pfam" id="PF22481"/>
    </source>
</evidence>
<dbReference type="Proteomes" id="UP000766246">
    <property type="component" value="Unassembled WGS sequence"/>
</dbReference>
<name>A0A927YKZ3_9FIRM</name>
<accession>A0A927YKZ3</accession>
<evidence type="ECO:0000313" key="2">
    <source>
        <dbReference type="EMBL" id="MBE5919080.1"/>
    </source>
</evidence>
<evidence type="ECO:0000313" key="3">
    <source>
        <dbReference type="Proteomes" id="UP000766246"/>
    </source>
</evidence>
<dbReference type="EMBL" id="SVER01000009">
    <property type="protein sequence ID" value="MBE5919080.1"/>
    <property type="molecule type" value="Genomic_DNA"/>
</dbReference>
<protein>
    <submittedName>
        <fullName evidence="2">DUF2004 domain-containing protein</fullName>
    </submittedName>
</protein>